<proteinExistence type="predicted"/>
<keyword evidence="4 5" id="KW-0472">Membrane</keyword>
<dbReference type="GO" id="GO:0016020">
    <property type="term" value="C:membrane"/>
    <property type="evidence" value="ECO:0007669"/>
    <property type="project" value="UniProtKB-SubCell"/>
</dbReference>
<evidence type="ECO:0000256" key="3">
    <source>
        <dbReference type="ARBA" id="ARBA00022989"/>
    </source>
</evidence>
<dbReference type="GO" id="GO:0016491">
    <property type="term" value="F:oxidoreductase activity"/>
    <property type="evidence" value="ECO:0007669"/>
    <property type="project" value="InterPro"/>
</dbReference>
<evidence type="ECO:0000256" key="4">
    <source>
        <dbReference type="ARBA" id="ARBA00023136"/>
    </source>
</evidence>
<dbReference type="Pfam" id="PF04116">
    <property type="entry name" value="FA_hydroxylase"/>
    <property type="match status" value="1"/>
</dbReference>
<keyword evidence="8" id="KW-1185">Reference proteome</keyword>
<evidence type="ECO:0000259" key="6">
    <source>
        <dbReference type="Pfam" id="PF04116"/>
    </source>
</evidence>
<protein>
    <submittedName>
        <fullName evidence="7">Fatty acid hydroxylase vlmA</fullName>
    </submittedName>
</protein>
<evidence type="ECO:0000313" key="8">
    <source>
        <dbReference type="Proteomes" id="UP000756132"/>
    </source>
</evidence>
<dbReference type="OrthoDB" id="6354873at2759"/>
<dbReference type="EMBL" id="CP090171">
    <property type="protein sequence ID" value="UJO21810.1"/>
    <property type="molecule type" value="Genomic_DNA"/>
</dbReference>
<dbReference type="GO" id="GO:0005506">
    <property type="term" value="F:iron ion binding"/>
    <property type="evidence" value="ECO:0007669"/>
    <property type="project" value="InterPro"/>
</dbReference>
<dbReference type="InterPro" id="IPR050307">
    <property type="entry name" value="Sterol_Desaturase_Related"/>
</dbReference>
<reference evidence="7" key="1">
    <citation type="submission" date="2021-12" db="EMBL/GenBank/DDBJ databases">
        <authorList>
            <person name="Zaccaron A."/>
            <person name="Stergiopoulos I."/>
        </authorList>
    </citation>
    <scope>NUCLEOTIDE SEQUENCE</scope>
    <source>
        <strain evidence="7">Race5_Kim</strain>
    </source>
</reference>
<name>A0A9Q8PG10_PASFU</name>
<dbReference type="InterPro" id="IPR006694">
    <property type="entry name" value="Fatty_acid_hydroxylase"/>
</dbReference>
<comment type="subcellular location">
    <subcellularLocation>
        <location evidence="1">Membrane</location>
    </subcellularLocation>
</comment>
<dbReference type="GO" id="GO:0008610">
    <property type="term" value="P:lipid biosynthetic process"/>
    <property type="evidence" value="ECO:0007669"/>
    <property type="project" value="InterPro"/>
</dbReference>
<dbReference type="RefSeq" id="XP_047766176.1">
    <property type="nucleotide sequence ID" value="XM_047908172.1"/>
</dbReference>
<organism evidence="7 8">
    <name type="scientific">Passalora fulva</name>
    <name type="common">Tomato leaf mold</name>
    <name type="synonym">Cladosporium fulvum</name>
    <dbReference type="NCBI Taxonomy" id="5499"/>
    <lineage>
        <taxon>Eukaryota</taxon>
        <taxon>Fungi</taxon>
        <taxon>Dikarya</taxon>
        <taxon>Ascomycota</taxon>
        <taxon>Pezizomycotina</taxon>
        <taxon>Dothideomycetes</taxon>
        <taxon>Dothideomycetidae</taxon>
        <taxon>Mycosphaerellales</taxon>
        <taxon>Mycosphaerellaceae</taxon>
        <taxon>Fulvia</taxon>
    </lineage>
</organism>
<gene>
    <name evidence="7" type="ORF">CLAFUR5_09024</name>
</gene>
<dbReference type="PANTHER" id="PTHR11863">
    <property type="entry name" value="STEROL DESATURASE"/>
    <property type="match status" value="1"/>
</dbReference>
<evidence type="ECO:0000256" key="5">
    <source>
        <dbReference type="SAM" id="Phobius"/>
    </source>
</evidence>
<dbReference type="GeneID" id="71988902"/>
<keyword evidence="2 5" id="KW-0812">Transmembrane</keyword>
<dbReference type="Proteomes" id="UP000756132">
    <property type="component" value="Chromosome 9"/>
</dbReference>
<feature type="transmembrane region" description="Helical" evidence="5">
    <location>
        <begin position="170"/>
        <end position="190"/>
    </location>
</feature>
<dbReference type="AlphaFoldDB" id="A0A9Q8PG10"/>
<evidence type="ECO:0000256" key="1">
    <source>
        <dbReference type="ARBA" id="ARBA00004370"/>
    </source>
</evidence>
<feature type="domain" description="Fatty acid hydroxylase" evidence="6">
    <location>
        <begin position="178"/>
        <end position="323"/>
    </location>
</feature>
<reference evidence="7" key="2">
    <citation type="journal article" date="2022" name="Microb. Genom.">
        <title>A chromosome-scale genome assembly of the tomato pathogen Cladosporium fulvum reveals a compartmentalized genome architecture and the presence of a dispensable chromosome.</title>
        <authorList>
            <person name="Zaccaron A.Z."/>
            <person name="Chen L.H."/>
            <person name="Samaras A."/>
            <person name="Stergiopoulos I."/>
        </authorList>
    </citation>
    <scope>NUCLEOTIDE SEQUENCE</scope>
    <source>
        <strain evidence="7">Race5_Kim</strain>
    </source>
</reference>
<evidence type="ECO:0000256" key="2">
    <source>
        <dbReference type="ARBA" id="ARBA00022692"/>
    </source>
</evidence>
<sequence length="349" mass="40883">MGVDRNPSDSMKSTWRDGDRSQWNRHHYLQEILHLHPTTAGKEVPVHQKTDKMPYLSQYQQHKWVLLHAIWPMLVHQVYVSYTGKNLPAIVAFLFYTLAFKVNAIHEIHMLRGLGHKHGFLDGDKHARDEVPDVGVSKVAHALVSTSTFRPLMSVFLAYRTSLAPSTISWWVPVELGLYGIVLDFWFYWYHRFMHEYDGLWKFHRTHHLTKHPNPLLTLYADTEQEIFDIAVIPLTYGTLKLMGFPMGFYDWWICHQYIVFTELWGHSGVRIYATPPSTNAWFLRQFGAELATEDHDLHHRQGWRKSHNYGKQTLLWDKMFGTAGNRIEMVESNVDRVNTATVPLFAWN</sequence>
<accession>A0A9Q8PG10</accession>
<dbReference type="KEGG" id="ffu:CLAFUR5_09024"/>
<keyword evidence="3 5" id="KW-1133">Transmembrane helix</keyword>
<evidence type="ECO:0000313" key="7">
    <source>
        <dbReference type="EMBL" id="UJO21810.1"/>
    </source>
</evidence>